<dbReference type="InterPro" id="IPR012349">
    <property type="entry name" value="Split_barrel_FMN-bd"/>
</dbReference>
<accession>L0KLQ4</accession>
<dbReference type="Gene3D" id="2.30.110.10">
    <property type="entry name" value="Electron Transport, Fmn-binding Protein, Chain A"/>
    <property type="match status" value="1"/>
</dbReference>
<dbReference type="Pfam" id="PF12900">
    <property type="entry name" value="Pyridox_ox_2"/>
    <property type="match status" value="1"/>
</dbReference>
<gene>
    <name evidence="1" type="ordered locus">Mesau_02491</name>
</gene>
<dbReference type="Gene3D" id="1.10.490.110">
    <property type="entry name" value="Uncharacterized conserved protein DUF2267"/>
    <property type="match status" value="1"/>
</dbReference>
<dbReference type="InterPro" id="IPR024747">
    <property type="entry name" value="Pyridox_Oxase-rel"/>
</dbReference>
<evidence type="ECO:0000313" key="1">
    <source>
        <dbReference type="EMBL" id="AGB44914.1"/>
    </source>
</evidence>
<dbReference type="InterPro" id="IPR038282">
    <property type="entry name" value="DUF2267_sf"/>
</dbReference>
<dbReference type="Proteomes" id="UP000010998">
    <property type="component" value="Chromosome"/>
</dbReference>
<reference evidence="2" key="1">
    <citation type="submission" date="2012-02" db="EMBL/GenBank/DDBJ databases">
        <title>Complete sequence of Mesorhizobium australicum WSM2073.</title>
        <authorList>
            <person name="Lucas S."/>
            <person name="Han J."/>
            <person name="Lapidus A."/>
            <person name="Cheng J.-F."/>
            <person name="Goodwin L."/>
            <person name="Pitluck S."/>
            <person name="Peters L."/>
            <person name="Gu W."/>
            <person name="Detter J.C."/>
            <person name="Han C."/>
            <person name="Tapia R."/>
            <person name="Land M."/>
            <person name="Hauser L."/>
            <person name="Kyrpides N."/>
            <person name="Ivanova N."/>
            <person name="Pagani I."/>
            <person name="Reeve W.G."/>
            <person name="Howieson J.G."/>
            <person name="Tiwari R.P."/>
            <person name="O'Hara G.W."/>
            <person name="Atkins C.A."/>
            <person name="Ronson C.W."/>
            <person name="Nandasena K.G."/>
            <person name="Woyke T."/>
        </authorList>
    </citation>
    <scope>NUCLEOTIDE SEQUENCE [LARGE SCALE GENOMIC DNA]</scope>
    <source>
        <strain evidence="2">LMG 24608 / HAMBI 3006 / WSM2073</strain>
    </source>
</reference>
<sequence>MTHMSHTSFGGFSHASHQAEHWVKELARDLSWSEPSAYRLMRSVLHGLRDWLPPAEMADLSAQLPVLVRGVYFDGWKPSAAPAGQRKKRDFITGIRASFGYDDEVDFDIAINAVFALLESHISHGEIVQVRNSLKKSLRQLWPGTGRCSADQQRQENTTMLVRTLSALECTKLLATNRVAHLACAKDGKPYVVPIYYAHADNHLYAFSMPGRKIDYMRANPQVSVQVGEHGEGRKWKSVIVEGHFEELPDRIGHKLERDHAWEVLSKHTHWWEPGALKPVTPPVSDNVPHVFFRIVVQEVSGREALD</sequence>
<organism evidence="1 2">
    <name type="scientific">Mesorhizobium australicum (strain HAMBI 3006 / LMG 24608 / WSM2073)</name>
    <dbReference type="NCBI Taxonomy" id="754035"/>
    <lineage>
        <taxon>Bacteria</taxon>
        <taxon>Pseudomonadati</taxon>
        <taxon>Pseudomonadota</taxon>
        <taxon>Alphaproteobacteria</taxon>
        <taxon>Hyphomicrobiales</taxon>
        <taxon>Phyllobacteriaceae</taxon>
        <taxon>Mesorhizobium</taxon>
    </lineage>
</organism>
<keyword evidence="2" id="KW-1185">Reference proteome</keyword>
<dbReference type="HOGENOM" id="CLU_905550_0_0_5"/>
<dbReference type="EMBL" id="CP003358">
    <property type="protein sequence ID" value="AGB44914.1"/>
    <property type="molecule type" value="Genomic_DNA"/>
</dbReference>
<dbReference type="SUPFAM" id="SSF50475">
    <property type="entry name" value="FMN-binding split barrel"/>
    <property type="match status" value="1"/>
</dbReference>
<protein>
    <recommendedName>
        <fullName evidence="3">Flavin-nucleotide-binding protein</fullName>
    </recommendedName>
</protein>
<dbReference type="Pfam" id="PF10025">
    <property type="entry name" value="DUF2267"/>
    <property type="match status" value="1"/>
</dbReference>
<dbReference type="eggNOG" id="COG5502">
    <property type="taxonomic scope" value="Bacteria"/>
</dbReference>
<dbReference type="eggNOG" id="COG3467">
    <property type="taxonomic scope" value="Bacteria"/>
</dbReference>
<name>L0KLQ4_MESAW</name>
<evidence type="ECO:0000313" key="2">
    <source>
        <dbReference type="Proteomes" id="UP000010998"/>
    </source>
</evidence>
<dbReference type="InterPro" id="IPR018727">
    <property type="entry name" value="DUF2267"/>
</dbReference>
<evidence type="ECO:0008006" key="3">
    <source>
        <dbReference type="Google" id="ProtNLM"/>
    </source>
</evidence>
<dbReference type="KEGG" id="mam:Mesau_02491"/>
<proteinExistence type="predicted"/>
<dbReference type="AlphaFoldDB" id="L0KLQ4"/>